<dbReference type="Proteomes" id="UP000717996">
    <property type="component" value="Unassembled WGS sequence"/>
</dbReference>
<gene>
    <name evidence="6" type="ORF">G6F51_008986</name>
</gene>
<proteinExistence type="predicted"/>
<evidence type="ECO:0000256" key="2">
    <source>
        <dbReference type="ARBA" id="ARBA00022490"/>
    </source>
</evidence>
<dbReference type="GO" id="GO:0005815">
    <property type="term" value="C:microtubule organizing center"/>
    <property type="evidence" value="ECO:0007669"/>
    <property type="project" value="InterPro"/>
</dbReference>
<evidence type="ECO:0000256" key="1">
    <source>
        <dbReference type="ARBA" id="ARBA00004496"/>
    </source>
</evidence>
<dbReference type="InterPro" id="IPR012943">
    <property type="entry name" value="Cnn_1N"/>
</dbReference>
<feature type="compositionally biased region" description="Basic and acidic residues" evidence="4">
    <location>
        <begin position="1"/>
        <end position="11"/>
    </location>
</feature>
<keyword evidence="2" id="KW-0963">Cytoplasm</keyword>
<dbReference type="Pfam" id="PF07989">
    <property type="entry name" value="Cnn_1N"/>
    <property type="match status" value="1"/>
</dbReference>
<organism evidence="6 7">
    <name type="scientific">Rhizopus oryzae</name>
    <name type="common">Mucormycosis agent</name>
    <name type="synonym">Rhizopus arrhizus var. delemar</name>
    <dbReference type="NCBI Taxonomy" id="64495"/>
    <lineage>
        <taxon>Eukaryota</taxon>
        <taxon>Fungi</taxon>
        <taxon>Fungi incertae sedis</taxon>
        <taxon>Mucoromycota</taxon>
        <taxon>Mucoromycotina</taxon>
        <taxon>Mucoromycetes</taxon>
        <taxon>Mucorales</taxon>
        <taxon>Mucorineae</taxon>
        <taxon>Rhizopodaceae</taxon>
        <taxon>Rhizopus</taxon>
    </lineage>
</organism>
<protein>
    <recommendedName>
        <fullName evidence="5">Centrosomin N-terminal motif 1 domain-containing protein</fullName>
    </recommendedName>
</protein>
<dbReference type="GO" id="GO:0005737">
    <property type="term" value="C:cytoplasm"/>
    <property type="evidence" value="ECO:0007669"/>
    <property type="project" value="UniProtKB-SubCell"/>
</dbReference>
<feature type="region of interest" description="Disordered" evidence="4">
    <location>
        <begin position="1"/>
        <end position="54"/>
    </location>
</feature>
<comment type="subcellular location">
    <subcellularLocation>
        <location evidence="1">Cytoplasm</location>
    </subcellularLocation>
</comment>
<comment type="caution">
    <text evidence="6">The sequence shown here is derived from an EMBL/GenBank/DDBJ whole genome shotgun (WGS) entry which is preliminary data.</text>
</comment>
<sequence length="173" mass="20139">MNKNSGSEKKNNSNNNSYRHCHSSYNLGNPPGSERKPNKAQQNKVDIMPPNNPVQKIAPMKELEKMMTDLKKENFDLKLRLYHSENTLNRDYTTVQLIEENNRLRVSLKEALKELKREKKERRSIGTQTDSTKEATFGLPVIKRPSLKKDTTFKIEKLQNLTIQSNEVYISYQ</sequence>
<dbReference type="EMBL" id="JAANIT010001567">
    <property type="protein sequence ID" value="KAG1539682.1"/>
    <property type="molecule type" value="Genomic_DNA"/>
</dbReference>
<name>A0A9P6Y534_RHIOR</name>
<evidence type="ECO:0000256" key="3">
    <source>
        <dbReference type="SAM" id="Coils"/>
    </source>
</evidence>
<feature type="coiled-coil region" evidence="3">
    <location>
        <begin position="60"/>
        <end position="128"/>
    </location>
</feature>
<evidence type="ECO:0000259" key="5">
    <source>
        <dbReference type="Pfam" id="PF07989"/>
    </source>
</evidence>
<accession>A0A9P6Y534</accession>
<evidence type="ECO:0000313" key="7">
    <source>
        <dbReference type="Proteomes" id="UP000717996"/>
    </source>
</evidence>
<feature type="domain" description="Centrosomin N-terminal motif 1" evidence="5">
    <location>
        <begin position="60"/>
        <end position="121"/>
    </location>
</feature>
<evidence type="ECO:0000256" key="4">
    <source>
        <dbReference type="SAM" id="MobiDB-lite"/>
    </source>
</evidence>
<evidence type="ECO:0000313" key="6">
    <source>
        <dbReference type="EMBL" id="KAG1539682.1"/>
    </source>
</evidence>
<dbReference type="AlphaFoldDB" id="A0A9P6Y534"/>
<dbReference type="OrthoDB" id="10255000at2759"/>
<keyword evidence="3" id="KW-0175">Coiled coil</keyword>
<reference evidence="6" key="1">
    <citation type="journal article" date="2020" name="Microb. Genom.">
        <title>Genetic diversity of clinical and environmental Mucorales isolates obtained from an investigation of mucormycosis cases among solid organ transplant recipients.</title>
        <authorList>
            <person name="Nguyen M.H."/>
            <person name="Kaul D."/>
            <person name="Muto C."/>
            <person name="Cheng S.J."/>
            <person name="Richter R.A."/>
            <person name="Bruno V.M."/>
            <person name="Liu G."/>
            <person name="Beyhan S."/>
            <person name="Sundermann A.J."/>
            <person name="Mounaud S."/>
            <person name="Pasculle A.W."/>
            <person name="Nierman W.C."/>
            <person name="Driscoll E."/>
            <person name="Cumbie R."/>
            <person name="Clancy C.J."/>
            <person name="Dupont C.L."/>
        </authorList>
    </citation>
    <scope>NUCLEOTIDE SEQUENCE</scope>
    <source>
        <strain evidence="6">GL16</strain>
    </source>
</reference>